<feature type="chain" id="PRO_5036239590" description="Secreted RxLR effector peptide protein" evidence="1">
    <location>
        <begin position="24"/>
        <end position="63"/>
    </location>
</feature>
<sequence>MQLYSIAFLAAAALLVNVEKATCSDLTTADHPTALRFFVDHHNAVAPKRSLRRYDERSTKREQ</sequence>
<dbReference type="Proteomes" id="UP000704712">
    <property type="component" value="Unassembled WGS sequence"/>
</dbReference>
<reference evidence="2" key="1">
    <citation type="submission" date="2020-04" db="EMBL/GenBank/DDBJ databases">
        <title>Hybrid Assembly of Korean Phytophthora infestans isolates.</title>
        <authorList>
            <person name="Prokchorchik M."/>
            <person name="Lee Y."/>
            <person name="Seo J."/>
            <person name="Cho J.-H."/>
            <person name="Park Y.-E."/>
            <person name="Jang D.-C."/>
            <person name="Im J.-S."/>
            <person name="Choi J.-G."/>
            <person name="Park H.-J."/>
            <person name="Lee G.-B."/>
            <person name="Lee Y.-G."/>
            <person name="Hong S.-Y."/>
            <person name="Cho K."/>
            <person name="Sohn K.H."/>
        </authorList>
    </citation>
    <scope>NUCLEOTIDE SEQUENCE</scope>
    <source>
        <strain evidence="2">KR_1_A1</strain>
        <strain evidence="3">KR_2_A2</strain>
    </source>
</reference>
<proteinExistence type="predicted"/>
<keyword evidence="4" id="KW-1185">Reference proteome</keyword>
<evidence type="ECO:0008006" key="5">
    <source>
        <dbReference type="Google" id="ProtNLM"/>
    </source>
</evidence>
<feature type="signal peptide" evidence="1">
    <location>
        <begin position="1"/>
        <end position="23"/>
    </location>
</feature>
<evidence type="ECO:0000313" key="2">
    <source>
        <dbReference type="EMBL" id="KAF4045102.1"/>
    </source>
</evidence>
<evidence type="ECO:0000313" key="4">
    <source>
        <dbReference type="Proteomes" id="UP000602510"/>
    </source>
</evidence>
<comment type="caution">
    <text evidence="2">The sequence shown here is derived from an EMBL/GenBank/DDBJ whole genome shotgun (WGS) entry which is preliminary data.</text>
</comment>
<name>A0A833SBM7_PHYIN</name>
<dbReference type="EMBL" id="JAACNO010000105">
    <property type="protein sequence ID" value="KAF4149896.1"/>
    <property type="molecule type" value="Genomic_DNA"/>
</dbReference>
<evidence type="ECO:0000313" key="3">
    <source>
        <dbReference type="EMBL" id="KAF4149896.1"/>
    </source>
</evidence>
<organism evidence="2 4">
    <name type="scientific">Phytophthora infestans</name>
    <name type="common">Potato late blight agent</name>
    <name type="synonym">Botrytis infestans</name>
    <dbReference type="NCBI Taxonomy" id="4787"/>
    <lineage>
        <taxon>Eukaryota</taxon>
        <taxon>Sar</taxon>
        <taxon>Stramenopiles</taxon>
        <taxon>Oomycota</taxon>
        <taxon>Peronosporomycetes</taxon>
        <taxon>Peronosporales</taxon>
        <taxon>Peronosporaceae</taxon>
        <taxon>Phytophthora</taxon>
    </lineage>
</organism>
<gene>
    <name evidence="2" type="ORF">GN244_ATG02485</name>
    <name evidence="3" type="ORF">GN958_ATG00835</name>
</gene>
<keyword evidence="1" id="KW-0732">Signal</keyword>
<dbReference type="EMBL" id="WSZM01000055">
    <property type="protein sequence ID" value="KAF4045102.1"/>
    <property type="molecule type" value="Genomic_DNA"/>
</dbReference>
<protein>
    <recommendedName>
        <fullName evidence="5">Secreted RxLR effector peptide protein</fullName>
    </recommendedName>
</protein>
<dbReference type="AlphaFoldDB" id="A0A833SBM7"/>
<evidence type="ECO:0000256" key="1">
    <source>
        <dbReference type="SAM" id="SignalP"/>
    </source>
</evidence>
<accession>A0A833SBM7</accession>
<dbReference type="Proteomes" id="UP000602510">
    <property type="component" value="Unassembled WGS sequence"/>
</dbReference>